<reference evidence="2" key="2">
    <citation type="submission" date="2015-06" db="UniProtKB">
        <authorList>
            <consortium name="EnsemblMetazoa"/>
        </authorList>
    </citation>
    <scope>IDENTIFICATION</scope>
</reference>
<dbReference type="GO" id="GO:0097632">
    <property type="term" value="C:extrinsic component of phagophore assembly site membrane"/>
    <property type="evidence" value="ECO:0007669"/>
    <property type="project" value="TreeGrafter"/>
</dbReference>
<sequence length="270" mass="30902">MLYNQDTQTSSSTDSETDIINDRSRSSGYYTRTSPHHYCIVESWIPGGTGVLDYYEFMALRKQREKLNKEYEDLHLNDDESTRDNPAFRITAALSNISQLISVASDILDIRLPKKQKYFDFYTAYDCYKPKEPELFPSENELLHRAAKLNANIIYLCLSQNVHFDFLNPSSTGKNLNAFFDANNSNLGRTGPISIPQDVSQVIEDCLLPNNNLYTDFEDFEFIEEGDWEAVPRSSVINIPHDNQSTINSESILTNLAETWYNAVTSFIRG</sequence>
<dbReference type="GO" id="GO:0000045">
    <property type="term" value="P:autophagosome assembly"/>
    <property type="evidence" value="ECO:0007669"/>
    <property type="project" value="TreeGrafter"/>
</dbReference>
<dbReference type="GO" id="GO:0035014">
    <property type="term" value="F:phosphatidylinositol 3-kinase regulator activity"/>
    <property type="evidence" value="ECO:0007669"/>
    <property type="project" value="TreeGrafter"/>
</dbReference>
<dbReference type="GO" id="GO:0097629">
    <property type="term" value="C:extrinsic component of omegasome membrane"/>
    <property type="evidence" value="ECO:0007669"/>
    <property type="project" value="TreeGrafter"/>
</dbReference>
<dbReference type="GO" id="GO:0035032">
    <property type="term" value="C:phosphatidylinositol 3-kinase complex, class III"/>
    <property type="evidence" value="ECO:0007669"/>
    <property type="project" value="TreeGrafter"/>
</dbReference>
<dbReference type="HOGENOM" id="CLU_1031817_0_0_1"/>
<dbReference type="Proteomes" id="UP000015104">
    <property type="component" value="Unassembled WGS sequence"/>
</dbReference>
<dbReference type="STRING" id="32264.T1KH70"/>
<accession>T1KH70</accession>
<evidence type="ECO:0000313" key="2">
    <source>
        <dbReference type="EnsemblMetazoa" id="tetur11g03310.1"/>
    </source>
</evidence>
<dbReference type="AlphaFoldDB" id="T1KH70"/>
<dbReference type="eggNOG" id="KOG4398">
    <property type="taxonomic scope" value="Eukaryota"/>
</dbReference>
<dbReference type="GO" id="GO:0043495">
    <property type="term" value="F:protein-membrane adaptor activity"/>
    <property type="evidence" value="ECO:0007669"/>
    <property type="project" value="TreeGrafter"/>
</dbReference>
<dbReference type="EnsemblMetazoa" id="tetur11g03310.1">
    <property type="protein sequence ID" value="tetur11g03310.1"/>
    <property type="gene ID" value="tetur11g03310"/>
</dbReference>
<dbReference type="GO" id="GO:0009267">
    <property type="term" value="P:cellular response to starvation"/>
    <property type="evidence" value="ECO:0007669"/>
    <property type="project" value="TreeGrafter"/>
</dbReference>
<organism evidence="2 3">
    <name type="scientific">Tetranychus urticae</name>
    <name type="common">Two-spotted spider mite</name>
    <dbReference type="NCBI Taxonomy" id="32264"/>
    <lineage>
        <taxon>Eukaryota</taxon>
        <taxon>Metazoa</taxon>
        <taxon>Ecdysozoa</taxon>
        <taxon>Arthropoda</taxon>
        <taxon>Chelicerata</taxon>
        <taxon>Arachnida</taxon>
        <taxon>Acari</taxon>
        <taxon>Acariformes</taxon>
        <taxon>Trombidiformes</taxon>
        <taxon>Prostigmata</taxon>
        <taxon>Eleutherengona</taxon>
        <taxon>Raphignathae</taxon>
        <taxon>Tetranychoidea</taxon>
        <taxon>Tetranychidae</taxon>
        <taxon>Tetranychus</taxon>
    </lineage>
</organism>
<evidence type="ECO:0000313" key="3">
    <source>
        <dbReference type="Proteomes" id="UP000015104"/>
    </source>
</evidence>
<protein>
    <submittedName>
        <fullName evidence="2">Uncharacterized protein</fullName>
    </submittedName>
</protein>
<dbReference type="PANTHER" id="PTHR13664:SF0">
    <property type="entry name" value="BECLIN 1-ASSOCIATED AUTOPHAGY-RELATED KEY REGULATOR"/>
    <property type="match status" value="1"/>
</dbReference>
<feature type="region of interest" description="Disordered" evidence="1">
    <location>
        <begin position="1"/>
        <end position="21"/>
    </location>
</feature>
<reference evidence="3" key="1">
    <citation type="submission" date="2011-08" db="EMBL/GenBank/DDBJ databases">
        <authorList>
            <person name="Rombauts S."/>
        </authorList>
    </citation>
    <scope>NUCLEOTIDE SEQUENCE</scope>
    <source>
        <strain evidence="3">London</strain>
    </source>
</reference>
<proteinExistence type="predicted"/>
<dbReference type="EMBL" id="CAEY01000073">
    <property type="status" value="NOT_ANNOTATED_CDS"/>
    <property type="molecule type" value="Genomic_DNA"/>
</dbReference>
<keyword evidence="3" id="KW-1185">Reference proteome</keyword>
<feature type="compositionally biased region" description="Low complexity" evidence="1">
    <location>
        <begin position="1"/>
        <end position="14"/>
    </location>
</feature>
<dbReference type="GO" id="GO:0000423">
    <property type="term" value="P:mitophagy"/>
    <property type="evidence" value="ECO:0007669"/>
    <property type="project" value="TreeGrafter"/>
</dbReference>
<dbReference type="GO" id="GO:0016240">
    <property type="term" value="P:autophagosome membrane docking"/>
    <property type="evidence" value="ECO:0007669"/>
    <property type="project" value="TreeGrafter"/>
</dbReference>
<name>T1KH70_TETUR</name>
<dbReference type="PANTHER" id="PTHR13664">
    <property type="entry name" value="BECLIN 1-ASSOCIATED AUTOPHAGY-RELATED KEY REGULATOR"/>
    <property type="match status" value="1"/>
</dbReference>
<evidence type="ECO:0000256" key="1">
    <source>
        <dbReference type="SAM" id="MobiDB-lite"/>
    </source>
</evidence>
<dbReference type="GO" id="GO:0005776">
    <property type="term" value="C:autophagosome"/>
    <property type="evidence" value="ECO:0007669"/>
    <property type="project" value="TreeGrafter"/>
</dbReference>